<sequence length="167" mass="17177">MAACKMNPVIAAKSAPPTAANNAIGSASTARPRRIASRTAAHLRIHVASSIPVPSPVTFAASRLVSNPMRVAAGVVLPIPISPGMRRSAPPSISSSAIARPRSKAFWASSKVSASSRSIEPLARRMRRAVTAGALASRYVGSQSTLTSTTRTVAPTCRANTLTAAPP</sequence>
<dbReference type="EMBL" id="CAEZWR010000169">
    <property type="protein sequence ID" value="CAB4674126.1"/>
    <property type="molecule type" value="Genomic_DNA"/>
</dbReference>
<protein>
    <submittedName>
        <fullName evidence="1">Unannotated protein</fullName>
    </submittedName>
</protein>
<evidence type="ECO:0000313" key="1">
    <source>
        <dbReference type="EMBL" id="CAB4674126.1"/>
    </source>
</evidence>
<accession>A0A6J6MJZ7</accession>
<name>A0A6J6MJZ7_9ZZZZ</name>
<gene>
    <name evidence="1" type="ORF">UFOPK2282_01243</name>
</gene>
<reference evidence="1" key="1">
    <citation type="submission" date="2020-05" db="EMBL/GenBank/DDBJ databases">
        <authorList>
            <person name="Chiriac C."/>
            <person name="Salcher M."/>
            <person name="Ghai R."/>
            <person name="Kavagutti S V."/>
        </authorList>
    </citation>
    <scope>NUCLEOTIDE SEQUENCE</scope>
</reference>
<organism evidence="1">
    <name type="scientific">freshwater metagenome</name>
    <dbReference type="NCBI Taxonomy" id="449393"/>
    <lineage>
        <taxon>unclassified sequences</taxon>
        <taxon>metagenomes</taxon>
        <taxon>ecological metagenomes</taxon>
    </lineage>
</organism>
<proteinExistence type="predicted"/>
<dbReference type="AlphaFoldDB" id="A0A6J6MJZ7"/>